<evidence type="ECO:0000313" key="1">
    <source>
        <dbReference type="EMBL" id="SPL66584.1"/>
    </source>
</evidence>
<dbReference type="Proteomes" id="UP000246073">
    <property type="component" value="Unassembled WGS sequence"/>
</dbReference>
<dbReference type="AlphaFoldDB" id="A0A2P9HR31"/>
<proteinExistence type="predicted"/>
<evidence type="ECO:0000313" key="2">
    <source>
        <dbReference type="Proteomes" id="UP000246073"/>
    </source>
</evidence>
<name>A0A2P9HR31_9HYPH</name>
<dbReference type="EMBL" id="OOFM01000005">
    <property type="protein sequence ID" value="SPL66584.1"/>
    <property type="molecule type" value="Genomic_DNA"/>
</dbReference>
<sequence>MHLLLRFVKKLKQQQGVAVTILRKAGRIMPDIMRRNAFGK</sequence>
<protein>
    <submittedName>
        <fullName evidence="1">Uncharacterized protein</fullName>
    </submittedName>
</protein>
<reference evidence="2" key="1">
    <citation type="submission" date="2017-12" db="EMBL/GenBank/DDBJ databases">
        <authorList>
            <person name="Diaz M."/>
        </authorList>
    </citation>
    <scope>NUCLEOTIDE SEQUENCE [LARGE SCALE GENOMIC DNA]</scope>
    <source>
        <strain evidence="2">FI11154</strain>
    </source>
</reference>
<organism evidence="1 2">
    <name type="scientific">Ochrobactrum soli</name>
    <dbReference type="NCBI Taxonomy" id="2448455"/>
    <lineage>
        <taxon>Bacteria</taxon>
        <taxon>Pseudomonadati</taxon>
        <taxon>Pseudomonadota</taxon>
        <taxon>Alphaproteobacteria</taxon>
        <taxon>Hyphomicrobiales</taxon>
        <taxon>Brucellaceae</taxon>
        <taxon>Brucella/Ochrobactrum group</taxon>
        <taxon>Ochrobactrum</taxon>
    </lineage>
</organism>
<gene>
    <name evidence="1" type="ORF">OHAE_2451</name>
</gene>
<accession>A0A2P9HR31</accession>